<dbReference type="GO" id="GO:0016020">
    <property type="term" value="C:membrane"/>
    <property type="evidence" value="ECO:0007669"/>
    <property type="project" value="UniProtKB-SubCell"/>
</dbReference>
<dbReference type="PANTHER" id="PTHR48022:SF2">
    <property type="entry name" value="PLASTIDIC GLUCOSE TRANSPORTER 4"/>
    <property type="match status" value="1"/>
</dbReference>
<organism evidence="9 10">
    <name type="scientific">Neocallimastix californiae</name>
    <dbReference type="NCBI Taxonomy" id="1754190"/>
    <lineage>
        <taxon>Eukaryota</taxon>
        <taxon>Fungi</taxon>
        <taxon>Fungi incertae sedis</taxon>
        <taxon>Chytridiomycota</taxon>
        <taxon>Chytridiomycota incertae sedis</taxon>
        <taxon>Neocallimastigomycetes</taxon>
        <taxon>Neocallimastigales</taxon>
        <taxon>Neocallimastigaceae</taxon>
        <taxon>Neocallimastix</taxon>
    </lineage>
</organism>
<evidence type="ECO:0000256" key="2">
    <source>
        <dbReference type="ARBA" id="ARBA00010992"/>
    </source>
</evidence>
<keyword evidence="10" id="KW-1185">Reference proteome</keyword>
<evidence type="ECO:0000256" key="7">
    <source>
        <dbReference type="SAM" id="Phobius"/>
    </source>
</evidence>
<dbReference type="Proteomes" id="UP000193920">
    <property type="component" value="Unassembled WGS sequence"/>
</dbReference>
<feature type="domain" description="Major facilitator superfamily (MFS) profile" evidence="8">
    <location>
        <begin position="1"/>
        <end position="562"/>
    </location>
</feature>
<dbReference type="InterPro" id="IPR005828">
    <property type="entry name" value="MFS_sugar_transport-like"/>
</dbReference>
<dbReference type="PRINTS" id="PR00171">
    <property type="entry name" value="SUGRTRNSPORT"/>
</dbReference>
<evidence type="ECO:0000256" key="5">
    <source>
        <dbReference type="ARBA" id="ARBA00022989"/>
    </source>
</evidence>
<dbReference type="InterPro" id="IPR003663">
    <property type="entry name" value="Sugar/inositol_transpt"/>
</dbReference>
<feature type="transmembrane region" description="Helical" evidence="7">
    <location>
        <begin position="313"/>
        <end position="335"/>
    </location>
</feature>
<feature type="transmembrane region" description="Helical" evidence="7">
    <location>
        <begin position="184"/>
        <end position="207"/>
    </location>
</feature>
<keyword evidence="4 7" id="KW-0812">Transmembrane</keyword>
<comment type="similarity">
    <text evidence="2">Belongs to the major facilitator superfamily. Sugar transporter (TC 2.A.1.1) family.</text>
</comment>
<evidence type="ECO:0000256" key="4">
    <source>
        <dbReference type="ARBA" id="ARBA00022692"/>
    </source>
</evidence>
<keyword evidence="5 7" id="KW-1133">Transmembrane helix</keyword>
<feature type="transmembrane region" description="Helical" evidence="7">
    <location>
        <begin position="517"/>
        <end position="535"/>
    </location>
</feature>
<dbReference type="GO" id="GO:0005351">
    <property type="term" value="F:carbohydrate:proton symporter activity"/>
    <property type="evidence" value="ECO:0007669"/>
    <property type="project" value="TreeGrafter"/>
</dbReference>
<dbReference type="Gene3D" id="1.20.1250.20">
    <property type="entry name" value="MFS general substrate transporter like domains"/>
    <property type="match status" value="2"/>
</dbReference>
<protein>
    <submittedName>
        <fullName evidence="9">MFS general substrate transporter</fullName>
    </submittedName>
</protein>
<sequence length="580" mass="66200">MDSFRIYYGLATWNGFYRDTNGNTENIFDNFRESRNLVDTDDNNFIEGVITAGHVFGSICGALIISYLGDRLGRRKTMIVTSLVFAVGAFLQVCSSRSYFWIAICRFILGLSFGSFNVICPVYISELIPAKSRGEISYLYYMLMIVGIIFSGIINGYIFYKSDFDFIELSSISRKDPSEPINNMAWRLAFLIQTFISILYSGLLFIIPKSPRWLCFDECNVEALQTMAKIYNTTSLSDTKLQEKFDNIKNDAIINRAIGHSNYSELFIPSIRRRTFNIIFMNSIQQWSGITFFLCFHSQIFSGIGSTEFESLIVIPIILISILSFFIIFVCFSLIDRYGRKSLLLIGMLIMLIINIFNVFAFPHTPSSSSSENRNLSATPLYSSTPLFTNFDNCKTEKNSSPFIHDNELGIDLFSDSCHKYVYYCRENSNKISWDKDITEITKTKGNDYLYSKFNDICMEAMDSKSFSISSRLSDVSIVLFISIYISTWLPVPFIYKAEIFPIRIRTKGSAIGTLTSRINLLIFMILCPIFYDLLGSKFCIFFTLNCIIGALFSIIACTESKGIPLEKMEEKMSGKIIEF</sequence>
<dbReference type="OrthoDB" id="2143867at2759"/>
<dbReference type="EMBL" id="MCOG01000222">
    <property type="protein sequence ID" value="ORY24411.1"/>
    <property type="molecule type" value="Genomic_DNA"/>
</dbReference>
<feature type="transmembrane region" description="Helical" evidence="7">
    <location>
        <begin position="278"/>
        <end position="301"/>
    </location>
</feature>
<comment type="subcellular location">
    <subcellularLocation>
        <location evidence="1">Membrane</location>
        <topology evidence="1">Multi-pass membrane protein</topology>
    </subcellularLocation>
</comment>
<keyword evidence="6 7" id="KW-0472">Membrane</keyword>
<proteinExistence type="inferred from homology"/>
<feature type="transmembrane region" description="Helical" evidence="7">
    <location>
        <begin position="476"/>
        <end position="496"/>
    </location>
</feature>
<evidence type="ECO:0000256" key="3">
    <source>
        <dbReference type="ARBA" id="ARBA00022448"/>
    </source>
</evidence>
<gene>
    <name evidence="9" type="ORF">LY90DRAFT_706567</name>
</gene>
<feature type="transmembrane region" description="Helical" evidence="7">
    <location>
        <begin position="541"/>
        <end position="559"/>
    </location>
</feature>
<keyword evidence="3" id="KW-0813">Transport</keyword>
<reference evidence="9 10" key="1">
    <citation type="submission" date="2016-08" db="EMBL/GenBank/DDBJ databases">
        <title>A Parts List for Fungal Cellulosomes Revealed by Comparative Genomics.</title>
        <authorList>
            <consortium name="DOE Joint Genome Institute"/>
            <person name="Haitjema C.H."/>
            <person name="Gilmore S.P."/>
            <person name="Henske J.K."/>
            <person name="Solomon K.V."/>
            <person name="De Groot R."/>
            <person name="Kuo A."/>
            <person name="Mondo S.J."/>
            <person name="Salamov A.A."/>
            <person name="Labutti K."/>
            <person name="Zhao Z."/>
            <person name="Chiniquy J."/>
            <person name="Barry K."/>
            <person name="Brewer H.M."/>
            <person name="Purvine S.O."/>
            <person name="Wright A.T."/>
            <person name="Boxma B."/>
            <person name="Van Alen T."/>
            <person name="Hackstein J.H."/>
            <person name="Baker S.E."/>
            <person name="Grigoriev I.V."/>
            <person name="O'Malley M.A."/>
        </authorList>
    </citation>
    <scope>NUCLEOTIDE SEQUENCE [LARGE SCALE GENOMIC DNA]</scope>
    <source>
        <strain evidence="9 10">G1</strain>
    </source>
</reference>
<dbReference type="InterPro" id="IPR036259">
    <property type="entry name" value="MFS_trans_sf"/>
</dbReference>
<evidence type="ECO:0000313" key="9">
    <source>
        <dbReference type="EMBL" id="ORY24411.1"/>
    </source>
</evidence>
<evidence type="ECO:0000259" key="8">
    <source>
        <dbReference type="PROSITE" id="PS50850"/>
    </source>
</evidence>
<name>A0A1Y2APE0_9FUNG</name>
<dbReference type="InterPro" id="IPR020846">
    <property type="entry name" value="MFS_dom"/>
</dbReference>
<feature type="transmembrane region" description="Helical" evidence="7">
    <location>
        <begin position="77"/>
        <end position="93"/>
    </location>
</feature>
<feature type="transmembrane region" description="Helical" evidence="7">
    <location>
        <begin position="342"/>
        <end position="362"/>
    </location>
</feature>
<dbReference type="PROSITE" id="PS50850">
    <property type="entry name" value="MFS"/>
    <property type="match status" value="1"/>
</dbReference>
<accession>A0A1Y2APE0</accession>
<evidence type="ECO:0000313" key="10">
    <source>
        <dbReference type="Proteomes" id="UP000193920"/>
    </source>
</evidence>
<dbReference type="PROSITE" id="PS00217">
    <property type="entry name" value="SUGAR_TRANSPORT_2"/>
    <property type="match status" value="1"/>
</dbReference>
<dbReference type="AlphaFoldDB" id="A0A1Y2APE0"/>
<dbReference type="STRING" id="1754190.A0A1Y2APE0"/>
<evidence type="ECO:0000256" key="6">
    <source>
        <dbReference type="ARBA" id="ARBA00023136"/>
    </source>
</evidence>
<evidence type="ECO:0000256" key="1">
    <source>
        <dbReference type="ARBA" id="ARBA00004141"/>
    </source>
</evidence>
<dbReference type="InterPro" id="IPR050360">
    <property type="entry name" value="MFS_Sugar_Transporters"/>
</dbReference>
<comment type="caution">
    <text evidence="9">The sequence shown here is derived from an EMBL/GenBank/DDBJ whole genome shotgun (WGS) entry which is preliminary data.</text>
</comment>
<feature type="transmembrane region" description="Helical" evidence="7">
    <location>
        <begin position="45"/>
        <end position="65"/>
    </location>
</feature>
<feature type="transmembrane region" description="Helical" evidence="7">
    <location>
        <begin position="99"/>
        <end position="124"/>
    </location>
</feature>
<dbReference type="InterPro" id="IPR005829">
    <property type="entry name" value="Sugar_transporter_CS"/>
</dbReference>
<dbReference type="PANTHER" id="PTHR48022">
    <property type="entry name" value="PLASTIDIC GLUCOSE TRANSPORTER 4"/>
    <property type="match status" value="1"/>
</dbReference>
<dbReference type="Pfam" id="PF00083">
    <property type="entry name" value="Sugar_tr"/>
    <property type="match status" value="2"/>
</dbReference>
<dbReference type="SUPFAM" id="SSF103473">
    <property type="entry name" value="MFS general substrate transporter"/>
    <property type="match status" value="1"/>
</dbReference>
<feature type="transmembrane region" description="Helical" evidence="7">
    <location>
        <begin position="136"/>
        <end position="160"/>
    </location>
</feature>